<protein>
    <submittedName>
        <fullName evidence="1">Uncharacterized protein</fullName>
    </submittedName>
</protein>
<sequence length="53" mass="6108">MHRTICQYGRMLFREIRATNDGSEPKLQLLGDAANVGHEDQIIGHFKLFRPIL</sequence>
<dbReference type="EMBL" id="PVTP01000015">
    <property type="protein sequence ID" value="PRY74777.1"/>
    <property type="molecule type" value="Genomic_DNA"/>
</dbReference>
<accession>A0A2T0VTY6</accession>
<comment type="caution">
    <text evidence="1">The sequence shown here is derived from an EMBL/GenBank/DDBJ whole genome shotgun (WGS) entry which is preliminary data.</text>
</comment>
<name>A0A2T0VTY6_9RHOB</name>
<gene>
    <name evidence="1" type="ORF">CLV80_11518</name>
</gene>
<evidence type="ECO:0000313" key="2">
    <source>
        <dbReference type="Proteomes" id="UP000238007"/>
    </source>
</evidence>
<proteinExistence type="predicted"/>
<reference evidence="1 2" key="1">
    <citation type="submission" date="2018-03" db="EMBL/GenBank/DDBJ databases">
        <title>Genomic Encyclopedia of Archaeal and Bacterial Type Strains, Phase II (KMG-II): from individual species to whole genera.</title>
        <authorList>
            <person name="Goeker M."/>
        </authorList>
    </citation>
    <scope>NUCLEOTIDE SEQUENCE [LARGE SCALE GENOMIC DNA]</scope>
    <source>
        <strain evidence="1 2">DSM 101533</strain>
    </source>
</reference>
<keyword evidence="2" id="KW-1185">Reference proteome</keyword>
<dbReference type="Proteomes" id="UP000238007">
    <property type="component" value="Unassembled WGS sequence"/>
</dbReference>
<dbReference type="AlphaFoldDB" id="A0A2T0VTY6"/>
<organism evidence="1 2">
    <name type="scientific">Yoonia maritima</name>
    <dbReference type="NCBI Taxonomy" id="1435347"/>
    <lineage>
        <taxon>Bacteria</taxon>
        <taxon>Pseudomonadati</taxon>
        <taxon>Pseudomonadota</taxon>
        <taxon>Alphaproteobacteria</taxon>
        <taxon>Rhodobacterales</taxon>
        <taxon>Paracoccaceae</taxon>
        <taxon>Yoonia</taxon>
    </lineage>
</organism>
<evidence type="ECO:0000313" key="1">
    <source>
        <dbReference type="EMBL" id="PRY74777.1"/>
    </source>
</evidence>